<dbReference type="InterPro" id="IPR036465">
    <property type="entry name" value="vWFA_dom_sf"/>
</dbReference>
<dbReference type="KEGG" id="spol:FH971_05385"/>
<dbReference type="GO" id="GO:0046872">
    <property type="term" value="F:metal ion binding"/>
    <property type="evidence" value="ECO:0007669"/>
    <property type="project" value="UniProtKB-KW"/>
</dbReference>
<accession>A0A4Y5YCM8</accession>
<dbReference type="GO" id="GO:0008168">
    <property type="term" value="F:methyltransferase activity"/>
    <property type="evidence" value="ECO:0007669"/>
    <property type="project" value="UniProtKB-KW"/>
</dbReference>
<keyword evidence="4" id="KW-0732">Signal</keyword>
<protein>
    <submittedName>
        <fullName evidence="6">rRNA (Guanine-N1)-methyltransferase</fullName>
    </submittedName>
</protein>
<feature type="signal peptide" evidence="4">
    <location>
        <begin position="1"/>
        <end position="23"/>
    </location>
</feature>
<sequence>MFLKQLLSVLLFAILAHSSISFADDTELYVFESTARSGSKPQVLIIFDTSGSMSTSFSTDDPYERGEENTNNGTLLGNTKLYFTRSSSNIPEASSNQYFLHSVNGCDVGEKYLEDYGMFTGYLREHKYIGENGVWSELPLTDGSSIQQVDCYEDIADRNYYNNGTNFYGFPVDGLGSSASPVRYTTANSSSTTAEIDAAIEKAKLTNLGIGQPITLYTEKYINWYYSTKSQHRYSRMAIAKRVIEDTIVTTPSVDFGLSIFNYNYRCCDGGRIVYGITTNNETNRTNLLNTIGDFNADGNTPLCENLYEAYRYFAGLGVYFGDDDPSRTPSRDQSVEHNGSYISPFVDKQCQDKAYVIYVTDGEPTQDTAADNAILNLSGVTTSDRHSSSYLPALAGWLNKNDVNTNLDGIQTVSTYTIGFSEGADDAKDILTETATRGGGEYYSAKNAQKLQEALQDIFSNILEVNSSFTSPSIASNNFDRTQTLNSVYYAMFLPNEGPRWVGNLKKFTVTGSGDVVDKNGDNAIGDDGNLKSSACSYWTDDSVCSATSGGGDGNNVEIGGTLTKLQNTSNRTLYGNFGSDGSLKAFTKSNAASSPGISSEASLATFMGVDKTELTKLFDWAIGIDVDDEDEDNSTSDTRLDIMGDPLHSKPLAINYGTEGSPDVRILLGTNAGFLHMFKDKGDSVEESWAFMPQELLPNLRELRANVPTGVHSVYGMDSPPVAYVKRNTSGAIEKAWLFVGMRRGGKSYYALNITNPDLPSFMWKVDPSSSGMSEMGQSWAEPVVTLIPGVPSGNMSAASATPVVILGGGYNPSTKDGSGIGTDDTTGRSVYVLNAETGALVHQFGTSTGTNKTTLPSIVDSIPNSVAILDGNNDGLTDRIYATDTGANIWRMDMPSASSNDSTNPWTAFKFASLGGATQATDRRFFAEPAVAQTVFTNISEVSVTVSETTTTSVTYQNVPYDAVTVGSGNRPHPLDTTRSDKFFVLQDRNVISKSFTGATGKEVPATLELSNLYNVSSTPPVTEEQNIEFGKQRGWFYNFSASGEKSVSASTIIEGRVYFTSYVPGDNTSTNQCLVSGQGRLYGFDLHKGTRSYTQEYLEMGSRVPDTPQLVIPPNDEPSDPDDSTNQNDESYMYLIGIGSAGDKMEKVDGDDDGCAEGDNKCIRAGLGVNRIYYHIDE</sequence>
<proteinExistence type="predicted"/>
<dbReference type="Proteomes" id="UP000319809">
    <property type="component" value="Chromosome"/>
</dbReference>
<dbReference type="GO" id="GO:0032259">
    <property type="term" value="P:methylation"/>
    <property type="evidence" value="ECO:0007669"/>
    <property type="project" value="UniProtKB-KW"/>
</dbReference>
<dbReference type="AlphaFoldDB" id="A0A4Y5YCM8"/>
<dbReference type="SUPFAM" id="SSF53300">
    <property type="entry name" value="vWA-like"/>
    <property type="match status" value="1"/>
</dbReference>
<dbReference type="InterPro" id="IPR008707">
    <property type="entry name" value="B-propeller_PilY1"/>
</dbReference>
<keyword evidence="1" id="KW-0479">Metal-binding</keyword>
<evidence type="ECO:0000256" key="2">
    <source>
        <dbReference type="ARBA" id="ARBA00022837"/>
    </source>
</evidence>
<evidence type="ECO:0000313" key="6">
    <source>
        <dbReference type="EMBL" id="QDE30455.1"/>
    </source>
</evidence>
<feature type="region of interest" description="Disordered" evidence="3">
    <location>
        <begin position="1106"/>
        <end position="1133"/>
    </location>
</feature>
<dbReference type="EMBL" id="CP041036">
    <property type="protein sequence ID" value="QDE30455.1"/>
    <property type="molecule type" value="Genomic_DNA"/>
</dbReference>
<keyword evidence="6" id="KW-0808">Transferase</keyword>
<name>A0A4Y5YCM8_9GAMM</name>
<keyword evidence="2" id="KW-0106">Calcium</keyword>
<dbReference type="RefSeq" id="WP_140233620.1">
    <property type="nucleotide sequence ID" value="NZ_CP041036.1"/>
</dbReference>
<evidence type="ECO:0000256" key="3">
    <source>
        <dbReference type="SAM" id="MobiDB-lite"/>
    </source>
</evidence>
<evidence type="ECO:0000256" key="1">
    <source>
        <dbReference type="ARBA" id="ARBA00022723"/>
    </source>
</evidence>
<keyword evidence="6" id="KW-0489">Methyltransferase</keyword>
<keyword evidence="7" id="KW-1185">Reference proteome</keyword>
<evidence type="ECO:0000259" key="5">
    <source>
        <dbReference type="Pfam" id="PF05567"/>
    </source>
</evidence>
<organism evidence="6 7">
    <name type="scientific">Shewanella polaris</name>
    <dbReference type="NCBI Taxonomy" id="2588449"/>
    <lineage>
        <taxon>Bacteria</taxon>
        <taxon>Pseudomonadati</taxon>
        <taxon>Pseudomonadota</taxon>
        <taxon>Gammaproteobacteria</taxon>
        <taxon>Alteromonadales</taxon>
        <taxon>Shewanellaceae</taxon>
        <taxon>Shewanella</taxon>
    </lineage>
</organism>
<dbReference type="Gene3D" id="3.40.50.410">
    <property type="entry name" value="von Willebrand factor, type A domain"/>
    <property type="match status" value="1"/>
</dbReference>
<reference evidence="6 7" key="1">
    <citation type="submission" date="2019-06" db="EMBL/GenBank/DDBJ databases">
        <title>The genome of Shewanella sp. SM1901.</title>
        <authorList>
            <person name="Cha Q."/>
        </authorList>
    </citation>
    <scope>NUCLEOTIDE SEQUENCE [LARGE SCALE GENOMIC DNA]</scope>
    <source>
        <strain evidence="6 7">SM1901</strain>
    </source>
</reference>
<dbReference type="Pfam" id="PF05567">
    <property type="entry name" value="T4P_PilY1"/>
    <property type="match status" value="1"/>
</dbReference>
<feature type="domain" description="PilY1 beta-propeller" evidence="5">
    <location>
        <begin position="666"/>
        <end position="919"/>
    </location>
</feature>
<evidence type="ECO:0000256" key="4">
    <source>
        <dbReference type="SAM" id="SignalP"/>
    </source>
</evidence>
<gene>
    <name evidence="6" type="ORF">FH971_05385</name>
</gene>
<feature type="chain" id="PRO_5021418548" evidence="4">
    <location>
        <begin position="24"/>
        <end position="1182"/>
    </location>
</feature>
<evidence type="ECO:0000313" key="7">
    <source>
        <dbReference type="Proteomes" id="UP000319809"/>
    </source>
</evidence>